<sequence length="223" mass="26094">MLKPPPTIVKTFVQTGSLNDCFLKAFDNIWIRREITVLYPNIKLDNVAALVKEFFPYVDKQIFVSTKQIRAPYSYNTKGKNLIATMYYYWNKISDYLWGASKDLYQRLHACEIKVDLLTKCLENLYRYNNNKMEDTSKLCVGCGECESEIENDIDEEDDGYHEDCDSDGSNLGVFIKPRINDNTQLQYITGKQDRYNMRKILYSNMENIVDRKEAAPRKKLIL</sequence>
<reference evidence="1" key="1">
    <citation type="submission" date="2019-11" db="EMBL/GenBank/DDBJ databases">
        <title>Studies on the baculoviruses infecting the caterpillars, Spilarctia obliqua Walker (Erebidae) and Pieris brassicae Linn. (Pieridae) (Insecta: Lepidoptera).</title>
        <authorList>
            <person name="Paul S."/>
            <person name="Arumugaperumal A."/>
            <person name="Sathiya Balasingh Thangapandi E.J.J."/>
            <person name="Sarjubala Devi H."/>
            <person name="Johnson T."/>
            <person name="Maisnam S."/>
            <person name="Krishnavel S."/>
            <person name="Soman Syamala S."/>
            <person name="Ramamoorthy S."/>
            <person name="Karthikeyan R."/>
            <person name="Subburaman C."/>
            <person name="Jeyaprakash R."/>
            <person name="Azhaguchamy M."/>
            <person name="Ramaiyer V."/>
            <person name="Sivasubramaniam S."/>
        </authorList>
    </citation>
    <scope>NUCLEOTIDE SEQUENCE</scope>
    <source>
        <strain evidence="1">Manipur</strain>
    </source>
</reference>
<organismHost>
    <name type="scientific">Pieris brassicae</name>
    <name type="common">White butterfly</name>
    <name type="synonym">Large white butterfly</name>
    <dbReference type="NCBI Taxonomy" id="7116"/>
</organismHost>
<organism evidence="1">
    <name type="scientific">Pieris brassicae granulosis virus</name>
    <name type="common">PbGV</name>
    <name type="synonym">Pieris brassicae granulovirus</name>
    <dbReference type="NCBI Taxonomy" id="10465"/>
    <lineage>
        <taxon>Viruses</taxon>
        <taxon>Viruses incertae sedis</taxon>
        <taxon>Naldaviricetes</taxon>
        <taxon>Lefavirales</taxon>
        <taxon>Baculoviridae</taxon>
        <taxon>Betabaculovirus</taxon>
        <taxon>Betabaculovirus arrapae</taxon>
    </lineage>
</organism>
<name>A0A7G9U8W7_GVPB</name>
<dbReference type="EMBL" id="MN750577">
    <property type="protein sequence ID" value="QNN89548.1"/>
    <property type="molecule type" value="Genomic_DNA"/>
</dbReference>
<proteinExistence type="predicted"/>
<accession>A0A7G9U8W7</accession>
<protein>
    <submittedName>
        <fullName evidence="1">38.7kd</fullName>
    </submittedName>
</protein>
<evidence type="ECO:0000313" key="1">
    <source>
        <dbReference type="EMBL" id="QNN89548.1"/>
    </source>
</evidence>